<accession>A0A699IKU9</accession>
<gene>
    <name evidence="2" type="ORF">Tci_537093</name>
</gene>
<dbReference type="AlphaFoldDB" id="A0A699IKU9"/>
<sequence length="80" mass="8839">MSRSQAANSGIHGMNPLRNPQFNRNPVGIPRPGFDYHPQSYRYQNGNGGGGGPQETYARKSKSKLSWDVSKQWDDAAESS</sequence>
<dbReference type="EMBL" id="BKCJ010305464">
    <property type="protein sequence ID" value="GEZ65120.1"/>
    <property type="molecule type" value="Genomic_DNA"/>
</dbReference>
<organism evidence="2">
    <name type="scientific">Tanacetum cinerariifolium</name>
    <name type="common">Dalmatian daisy</name>
    <name type="synonym">Chrysanthemum cinerariifolium</name>
    <dbReference type="NCBI Taxonomy" id="118510"/>
    <lineage>
        <taxon>Eukaryota</taxon>
        <taxon>Viridiplantae</taxon>
        <taxon>Streptophyta</taxon>
        <taxon>Embryophyta</taxon>
        <taxon>Tracheophyta</taxon>
        <taxon>Spermatophyta</taxon>
        <taxon>Magnoliopsida</taxon>
        <taxon>eudicotyledons</taxon>
        <taxon>Gunneridae</taxon>
        <taxon>Pentapetalae</taxon>
        <taxon>asterids</taxon>
        <taxon>campanulids</taxon>
        <taxon>Asterales</taxon>
        <taxon>Asteraceae</taxon>
        <taxon>Asteroideae</taxon>
        <taxon>Anthemideae</taxon>
        <taxon>Anthemidinae</taxon>
        <taxon>Tanacetum</taxon>
    </lineage>
</organism>
<protein>
    <submittedName>
        <fullName evidence="2">Uncharacterized protein</fullName>
    </submittedName>
</protein>
<evidence type="ECO:0000256" key="1">
    <source>
        <dbReference type="SAM" id="MobiDB-lite"/>
    </source>
</evidence>
<reference evidence="2" key="1">
    <citation type="journal article" date="2019" name="Sci. Rep.">
        <title>Draft genome of Tanacetum cinerariifolium, the natural source of mosquito coil.</title>
        <authorList>
            <person name="Yamashiro T."/>
            <person name="Shiraishi A."/>
            <person name="Satake H."/>
            <person name="Nakayama K."/>
        </authorList>
    </citation>
    <scope>NUCLEOTIDE SEQUENCE</scope>
</reference>
<proteinExistence type="predicted"/>
<name>A0A699IKU9_TANCI</name>
<comment type="caution">
    <text evidence="2">The sequence shown here is derived from an EMBL/GenBank/DDBJ whole genome shotgun (WGS) entry which is preliminary data.</text>
</comment>
<feature type="region of interest" description="Disordered" evidence="1">
    <location>
        <begin position="1"/>
        <end position="80"/>
    </location>
</feature>
<evidence type="ECO:0000313" key="2">
    <source>
        <dbReference type="EMBL" id="GEZ65120.1"/>
    </source>
</evidence>